<proteinExistence type="predicted"/>
<reference evidence="1" key="1">
    <citation type="submission" date="2019-11" db="EMBL/GenBank/DDBJ databases">
        <authorList>
            <consortium name="PulseNet: The National Subtyping Network for Foodborne Disease Surveillance"/>
            <person name="Tarr C.L."/>
            <person name="Trees E."/>
            <person name="Katz L.S."/>
            <person name="Carleton-Romer H.A."/>
            <person name="Stroika S."/>
            <person name="Kucerova Z."/>
            <person name="Roache K.F."/>
            <person name="Sabol A.L."/>
            <person name="Besser J."/>
            <person name="Gerner-Smidt P."/>
        </authorList>
    </citation>
    <scope>NUCLEOTIDE SEQUENCE</scope>
    <source>
        <strain evidence="1">PNUSAV001129</strain>
    </source>
</reference>
<dbReference type="AlphaFoldDB" id="A0AA36XQP5"/>
<evidence type="ECO:0000313" key="1">
    <source>
        <dbReference type="EMBL" id="EGQ9138121.1"/>
    </source>
</evidence>
<sequence length="286" mass="31829">MKFSLISSTTALILLTGCQSTSVPSSAQATTPLIDLSKELEGTQHKIWKEASFKGIRSELKEGEIITFKDVEAKPSYNNSEYYYLGYIYSDDGQLLFDQKYTLSDVGVIQFKGNKINKVVNPEVVNASRGIRYHGNSEVNDGFSSTYWKSSGGDAPKAMPVRDYKSSITGSHKIAENHWTGLRLSCISNNVYASFNNEKNIYAADNEDITVTVSFPYSEGKRYQSKSIGHTGVSLKVDPYIERILLKEDAIKLVAYSHANRSFTEVTAYNNGLAEAYARVKHNCSM</sequence>
<dbReference type="PROSITE" id="PS51257">
    <property type="entry name" value="PROKAR_LIPOPROTEIN"/>
    <property type="match status" value="1"/>
</dbReference>
<comment type="caution">
    <text evidence="1">The sequence shown here is derived from an EMBL/GenBank/DDBJ whole genome shotgun (WGS) entry which is preliminary data.</text>
</comment>
<gene>
    <name evidence="1" type="ORF">GHY86_23720</name>
</gene>
<dbReference type="EMBL" id="AAXMUW010000100">
    <property type="protein sequence ID" value="EGQ9138121.1"/>
    <property type="molecule type" value="Genomic_DNA"/>
</dbReference>
<dbReference type="RefSeq" id="WP_038899637.1">
    <property type="nucleotide sequence ID" value="NZ_JACGEA010000032.1"/>
</dbReference>
<evidence type="ECO:0000313" key="2">
    <source>
        <dbReference type="Proteomes" id="UP000714625"/>
    </source>
</evidence>
<organism evidence="1 2">
    <name type="scientific">Vibrio alginolyticus</name>
    <dbReference type="NCBI Taxonomy" id="663"/>
    <lineage>
        <taxon>Bacteria</taxon>
        <taxon>Pseudomonadati</taxon>
        <taxon>Pseudomonadota</taxon>
        <taxon>Gammaproteobacteria</taxon>
        <taxon>Vibrionales</taxon>
        <taxon>Vibrionaceae</taxon>
        <taxon>Vibrio</taxon>
    </lineage>
</organism>
<accession>A0AA36XQP5</accession>
<name>A0AA36XQP5_VIBAL</name>
<dbReference type="Proteomes" id="UP000714625">
    <property type="component" value="Unassembled WGS sequence"/>
</dbReference>
<protein>
    <recommendedName>
        <fullName evidence="3">Lipoprotein</fullName>
    </recommendedName>
</protein>
<evidence type="ECO:0008006" key="3">
    <source>
        <dbReference type="Google" id="ProtNLM"/>
    </source>
</evidence>